<dbReference type="AlphaFoldDB" id="A0A371F4L9"/>
<proteinExistence type="predicted"/>
<keyword evidence="3" id="KW-1185">Reference proteome</keyword>
<accession>A0A371F4L9</accession>
<reference evidence="2" key="1">
    <citation type="submission" date="2018-05" db="EMBL/GenBank/DDBJ databases">
        <title>Draft genome of Mucuna pruriens seed.</title>
        <authorList>
            <person name="Nnadi N.E."/>
            <person name="Vos R."/>
            <person name="Hasami M.H."/>
            <person name="Devisetty U.K."/>
            <person name="Aguiy J.C."/>
        </authorList>
    </citation>
    <scope>NUCLEOTIDE SEQUENCE [LARGE SCALE GENOMIC DNA]</scope>
    <source>
        <strain evidence="2">JCA_2017</strain>
    </source>
</reference>
<dbReference type="EMBL" id="QJKJ01010599">
    <property type="protein sequence ID" value="RDX73221.1"/>
    <property type="molecule type" value="Genomic_DNA"/>
</dbReference>
<dbReference type="Proteomes" id="UP000257109">
    <property type="component" value="Unassembled WGS sequence"/>
</dbReference>
<evidence type="ECO:0000256" key="1">
    <source>
        <dbReference type="SAM" id="MobiDB-lite"/>
    </source>
</evidence>
<comment type="caution">
    <text evidence="2">The sequence shown here is derived from an EMBL/GenBank/DDBJ whole genome shotgun (WGS) entry which is preliminary data.</text>
</comment>
<dbReference type="PANTHER" id="PTHR35046">
    <property type="entry name" value="ZINC KNUCKLE (CCHC-TYPE) FAMILY PROTEIN"/>
    <property type="match status" value="1"/>
</dbReference>
<feature type="compositionally biased region" description="Basic and acidic residues" evidence="1">
    <location>
        <begin position="74"/>
        <end position="83"/>
    </location>
</feature>
<evidence type="ECO:0000313" key="3">
    <source>
        <dbReference type="Proteomes" id="UP000257109"/>
    </source>
</evidence>
<feature type="non-terminal residue" evidence="2">
    <location>
        <position position="1"/>
    </location>
</feature>
<evidence type="ECO:0000313" key="2">
    <source>
        <dbReference type="EMBL" id="RDX73221.1"/>
    </source>
</evidence>
<protein>
    <submittedName>
        <fullName evidence="2">Uncharacterized protein</fullName>
    </submittedName>
</protein>
<dbReference type="PANTHER" id="PTHR35046:SF9">
    <property type="entry name" value="RNA-DIRECTED DNA POLYMERASE"/>
    <property type="match status" value="1"/>
</dbReference>
<dbReference type="OrthoDB" id="1719899at2759"/>
<organism evidence="2 3">
    <name type="scientific">Mucuna pruriens</name>
    <name type="common">Velvet bean</name>
    <name type="synonym">Dolichos pruriens</name>
    <dbReference type="NCBI Taxonomy" id="157652"/>
    <lineage>
        <taxon>Eukaryota</taxon>
        <taxon>Viridiplantae</taxon>
        <taxon>Streptophyta</taxon>
        <taxon>Embryophyta</taxon>
        <taxon>Tracheophyta</taxon>
        <taxon>Spermatophyta</taxon>
        <taxon>Magnoliopsida</taxon>
        <taxon>eudicotyledons</taxon>
        <taxon>Gunneridae</taxon>
        <taxon>Pentapetalae</taxon>
        <taxon>rosids</taxon>
        <taxon>fabids</taxon>
        <taxon>Fabales</taxon>
        <taxon>Fabaceae</taxon>
        <taxon>Papilionoideae</taxon>
        <taxon>50 kb inversion clade</taxon>
        <taxon>NPAAA clade</taxon>
        <taxon>indigoferoid/millettioid clade</taxon>
        <taxon>Phaseoleae</taxon>
        <taxon>Mucuna</taxon>
    </lineage>
</organism>
<gene>
    <name evidence="2" type="ORF">CR513_47201</name>
</gene>
<name>A0A371F4L9_MUCPR</name>
<sequence>MASNTQQFETRGVITSRVVNEVNMIDNLRLENQLTELTSLVRSGLRSRFDIFGSTGSNPLYEHEEEEYSYGQHNENERRRRGEPRCDNTQVILRCQLPVLDCDNYLEEKRIWRKSYSHMGRYEVYHEKKICIKTITIETCAENCNNYYEEVQVAMTRSNVKEDHEVTIARFIEGIKKGIVNTSKSSSKFATSSSSLWRSNWKNNNLAKYSNAPPKGKIDTNTSYRSHDTKCFRCQGVEHIASQYSNKRTMIMMDNGEVESKSSSDDEMSPLEDCSDMEVAELVDEVILVTGHAFSIQA</sequence>
<feature type="region of interest" description="Disordered" evidence="1">
    <location>
        <begin position="62"/>
        <end position="83"/>
    </location>
</feature>